<name>A0A814G3T5_9BILA</name>
<dbReference type="GO" id="GO:0007165">
    <property type="term" value="P:signal transduction"/>
    <property type="evidence" value="ECO:0007669"/>
    <property type="project" value="InterPro"/>
</dbReference>
<dbReference type="AlphaFoldDB" id="A0A814G3T5"/>
<feature type="region of interest" description="Disordered" evidence="1">
    <location>
        <begin position="619"/>
        <end position="638"/>
    </location>
</feature>
<sequence>MDLLLNRCSFVFRQLRKEQTPIRAVNIKEIFNEIVSFLNTIDNQSNGLNVIAIVCNELASVNTLKIFDDPVIIKHPLIIIIGRTFEMLLTKWNYEKQINMEEVDQNCLYETSYLIAYLCLYRNGKRIGFYTNEINEISYQKIFLTTSFFDKVARLIKDLSNNEYEPYSVKYKVADRLVRLCRKLNESDVNLDSVIDATIECLSSRHYLTVFQNIDLKQPTFNPKQSFFIRECSDFIIKYTFKQQHKVSYNLSKIMLEYNKLIFKKHLPVTLEGEVLGNCDRNCVTNREPKGARMNAIGCHIKLLNYFALLPSIRNDFIPTAEATNHIIDKILDILSTNSLIESIMNNQQAFHVDVSVISYSITLLYNLVFHRQLFSILKANKRLLDICLRLQMVKDRSIHFVAQTLSKILVDQTNIDDIKQPRRIAKAYLYYIENTVDEPTQTHHGIKLDGVFTNLTTIIQNDEVKNTIAEDEEGLQLIAKCAYDEKFDHTSIQLPALDVVWSVIFTGSGHKAVKSEVTDISIPVSRSSSSLSQPVDLEFEENGHQTQSVTVDKHDDADHEEQKYSLKLRKKAVEVLNDDEQFMKHVTKLSTSRNIKEERTANGILWRLSNEKAFIRQKQEEEKKEKQRQQQRRETPKTKFVESEAIYQYVNGDYRWNLSESKPIHGLTISYSYNNKELCYKIYNTLQKSKFYRVWIGKENVYGSLPKVMAEKIENSRIVLICMSTGYRASQSCQAEAEYAWKRDQSIIPLIVERDYNPSGWLKAIIGDRKSIDFTQIDFDASYLELINEIDKTVASDSN</sequence>
<dbReference type="EMBL" id="CAJOBC010003058">
    <property type="protein sequence ID" value="CAF3764969.1"/>
    <property type="molecule type" value="Genomic_DNA"/>
</dbReference>
<reference evidence="3" key="1">
    <citation type="submission" date="2021-02" db="EMBL/GenBank/DDBJ databases">
        <authorList>
            <person name="Nowell W R."/>
        </authorList>
    </citation>
    <scope>NUCLEOTIDE SEQUENCE</scope>
</reference>
<feature type="region of interest" description="Disordered" evidence="1">
    <location>
        <begin position="540"/>
        <end position="560"/>
    </location>
</feature>
<proteinExistence type="predicted"/>
<feature type="domain" description="TIR" evidence="2">
    <location>
        <begin position="669"/>
        <end position="785"/>
    </location>
</feature>
<dbReference type="Proteomes" id="UP000663829">
    <property type="component" value="Unassembled WGS sequence"/>
</dbReference>
<dbReference type="OrthoDB" id="10008972at2759"/>
<organism evidence="3 5">
    <name type="scientific">Didymodactylos carnosus</name>
    <dbReference type="NCBI Taxonomy" id="1234261"/>
    <lineage>
        <taxon>Eukaryota</taxon>
        <taxon>Metazoa</taxon>
        <taxon>Spiralia</taxon>
        <taxon>Gnathifera</taxon>
        <taxon>Rotifera</taxon>
        <taxon>Eurotatoria</taxon>
        <taxon>Bdelloidea</taxon>
        <taxon>Philodinida</taxon>
        <taxon>Philodinidae</taxon>
        <taxon>Didymodactylos</taxon>
    </lineage>
</organism>
<evidence type="ECO:0000313" key="4">
    <source>
        <dbReference type="EMBL" id="CAF3764969.1"/>
    </source>
</evidence>
<evidence type="ECO:0000313" key="5">
    <source>
        <dbReference type="Proteomes" id="UP000663829"/>
    </source>
</evidence>
<dbReference type="InterPro" id="IPR035897">
    <property type="entry name" value="Toll_tir_struct_dom_sf"/>
</dbReference>
<gene>
    <name evidence="3" type="ORF">GPM918_LOCUS13359</name>
    <name evidence="4" type="ORF">SRO942_LOCUS13359</name>
</gene>
<dbReference type="Proteomes" id="UP000681722">
    <property type="component" value="Unassembled WGS sequence"/>
</dbReference>
<dbReference type="PANTHER" id="PTHR46270:SF2">
    <property type="entry name" value="TIR DOMAIN-CONTAINING PROTEIN"/>
    <property type="match status" value="1"/>
</dbReference>
<dbReference type="PANTHER" id="PTHR46270">
    <property type="entry name" value="ARMADILLO-TYPE FOLD-RELATED"/>
    <property type="match status" value="1"/>
</dbReference>
<keyword evidence="5" id="KW-1185">Reference proteome</keyword>
<evidence type="ECO:0000256" key="1">
    <source>
        <dbReference type="SAM" id="MobiDB-lite"/>
    </source>
</evidence>
<comment type="caution">
    <text evidence="3">The sequence shown here is derived from an EMBL/GenBank/DDBJ whole genome shotgun (WGS) entry which is preliminary data.</text>
</comment>
<dbReference type="SUPFAM" id="SSF52200">
    <property type="entry name" value="Toll/Interleukin receptor TIR domain"/>
    <property type="match status" value="1"/>
</dbReference>
<dbReference type="EMBL" id="CAJNOQ010003058">
    <property type="protein sequence ID" value="CAF0993164.1"/>
    <property type="molecule type" value="Genomic_DNA"/>
</dbReference>
<protein>
    <recommendedName>
        <fullName evidence="2">TIR domain-containing protein</fullName>
    </recommendedName>
</protein>
<accession>A0A814G3T5</accession>
<evidence type="ECO:0000313" key="3">
    <source>
        <dbReference type="EMBL" id="CAF0993164.1"/>
    </source>
</evidence>
<dbReference type="Gene3D" id="3.40.50.10140">
    <property type="entry name" value="Toll/interleukin-1 receptor homology (TIR) domain"/>
    <property type="match status" value="1"/>
</dbReference>
<dbReference type="InterPro" id="IPR000157">
    <property type="entry name" value="TIR_dom"/>
</dbReference>
<evidence type="ECO:0000259" key="2">
    <source>
        <dbReference type="Pfam" id="PF13676"/>
    </source>
</evidence>
<dbReference type="Pfam" id="PF13676">
    <property type="entry name" value="TIR_2"/>
    <property type="match status" value="1"/>
</dbReference>